<name>A0A6A5TTA3_9PLEO</name>
<organism evidence="2 3">
    <name type="scientific">Byssothecium circinans</name>
    <dbReference type="NCBI Taxonomy" id="147558"/>
    <lineage>
        <taxon>Eukaryota</taxon>
        <taxon>Fungi</taxon>
        <taxon>Dikarya</taxon>
        <taxon>Ascomycota</taxon>
        <taxon>Pezizomycotina</taxon>
        <taxon>Dothideomycetes</taxon>
        <taxon>Pleosporomycetidae</taxon>
        <taxon>Pleosporales</taxon>
        <taxon>Massarineae</taxon>
        <taxon>Massarinaceae</taxon>
        <taxon>Byssothecium</taxon>
    </lineage>
</organism>
<sequence length="162" mass="17921">MSAANLPPNIPAIIITAAPTDPSPPTFNVYPTPNSSHLLTPRRKTRRSTTQSDDSASSRCEDGTINQVRLCRPCAIGQEEEAIGMAPQGRKRQCNTSSEVRVESTVPATETAKTTDRTSPTRLDPNLQAIQNTIRFGMILYFLCQLLQFIVHWIHDERTEGS</sequence>
<keyword evidence="3" id="KW-1185">Reference proteome</keyword>
<dbReference type="AlphaFoldDB" id="A0A6A5TTA3"/>
<evidence type="ECO:0000313" key="3">
    <source>
        <dbReference type="Proteomes" id="UP000800035"/>
    </source>
</evidence>
<evidence type="ECO:0000313" key="2">
    <source>
        <dbReference type="EMBL" id="KAF1953936.1"/>
    </source>
</evidence>
<reference evidence="2" key="1">
    <citation type="journal article" date="2020" name="Stud. Mycol.">
        <title>101 Dothideomycetes genomes: a test case for predicting lifestyles and emergence of pathogens.</title>
        <authorList>
            <person name="Haridas S."/>
            <person name="Albert R."/>
            <person name="Binder M."/>
            <person name="Bloem J."/>
            <person name="Labutti K."/>
            <person name="Salamov A."/>
            <person name="Andreopoulos B."/>
            <person name="Baker S."/>
            <person name="Barry K."/>
            <person name="Bills G."/>
            <person name="Bluhm B."/>
            <person name="Cannon C."/>
            <person name="Castanera R."/>
            <person name="Culley D."/>
            <person name="Daum C."/>
            <person name="Ezra D."/>
            <person name="Gonzalez J."/>
            <person name="Henrissat B."/>
            <person name="Kuo A."/>
            <person name="Liang C."/>
            <person name="Lipzen A."/>
            <person name="Lutzoni F."/>
            <person name="Magnuson J."/>
            <person name="Mondo S."/>
            <person name="Nolan M."/>
            <person name="Ohm R."/>
            <person name="Pangilinan J."/>
            <person name="Park H.-J."/>
            <person name="Ramirez L."/>
            <person name="Alfaro M."/>
            <person name="Sun H."/>
            <person name="Tritt A."/>
            <person name="Yoshinaga Y."/>
            <person name="Zwiers L.-H."/>
            <person name="Turgeon B."/>
            <person name="Goodwin S."/>
            <person name="Spatafora J."/>
            <person name="Crous P."/>
            <person name="Grigoriev I."/>
        </authorList>
    </citation>
    <scope>NUCLEOTIDE SEQUENCE</scope>
    <source>
        <strain evidence="2">CBS 675.92</strain>
    </source>
</reference>
<feature type="compositionally biased region" description="Polar residues" evidence="1">
    <location>
        <begin position="106"/>
        <end position="120"/>
    </location>
</feature>
<proteinExistence type="predicted"/>
<protein>
    <submittedName>
        <fullName evidence="2">Uncharacterized protein</fullName>
    </submittedName>
</protein>
<feature type="compositionally biased region" description="Polar residues" evidence="1">
    <location>
        <begin position="29"/>
        <end position="38"/>
    </location>
</feature>
<feature type="compositionally biased region" description="Polar residues" evidence="1">
    <location>
        <begin position="48"/>
        <end position="58"/>
    </location>
</feature>
<evidence type="ECO:0000256" key="1">
    <source>
        <dbReference type="SAM" id="MobiDB-lite"/>
    </source>
</evidence>
<feature type="region of interest" description="Disordered" evidence="1">
    <location>
        <begin position="17"/>
        <end position="62"/>
    </location>
</feature>
<feature type="region of interest" description="Disordered" evidence="1">
    <location>
        <begin position="87"/>
        <end position="120"/>
    </location>
</feature>
<gene>
    <name evidence="2" type="ORF">CC80DRAFT_133465</name>
</gene>
<dbReference type="EMBL" id="ML977001">
    <property type="protein sequence ID" value="KAF1953936.1"/>
    <property type="molecule type" value="Genomic_DNA"/>
</dbReference>
<accession>A0A6A5TTA3</accession>
<dbReference type="Proteomes" id="UP000800035">
    <property type="component" value="Unassembled WGS sequence"/>
</dbReference>